<accession>F3L597</accession>
<reference evidence="11 12" key="1">
    <citation type="journal article" date="2011" name="J. Bacteriol.">
        <title>Genome sequence of strain IMCC3088, a proteorhodopsin-containing marine bacterium belonging to the OM60/NOR5 clade.</title>
        <authorList>
            <person name="Jang Y."/>
            <person name="Oh H.M."/>
            <person name="Kang I."/>
            <person name="Lee K."/>
            <person name="Yang S.J."/>
            <person name="Cho J.C."/>
        </authorList>
    </citation>
    <scope>NUCLEOTIDE SEQUENCE [LARGE SCALE GENOMIC DNA]</scope>
    <source>
        <strain evidence="11 12">IMCC3088</strain>
    </source>
</reference>
<proteinExistence type="inferred from homology"/>
<keyword evidence="10" id="KW-0997">Cell inner membrane</keyword>
<dbReference type="OrthoDB" id="7058946at2"/>
<dbReference type="eggNOG" id="COG1580">
    <property type="taxonomic scope" value="Bacteria"/>
</dbReference>
<keyword evidence="11" id="KW-0282">Flagellum</keyword>
<keyword evidence="4" id="KW-1003">Cell membrane</keyword>
<organism evidence="11 12">
    <name type="scientific">Aequoribacter fuscus</name>
    <dbReference type="NCBI Taxonomy" id="2518989"/>
    <lineage>
        <taxon>Bacteria</taxon>
        <taxon>Pseudomonadati</taxon>
        <taxon>Pseudomonadota</taxon>
        <taxon>Gammaproteobacteria</taxon>
        <taxon>Cellvibrionales</taxon>
        <taxon>Halieaceae</taxon>
        <taxon>Aequoribacter</taxon>
    </lineage>
</organism>
<dbReference type="RefSeq" id="WP_009577022.1">
    <property type="nucleotide sequence ID" value="NZ_AEIG01000100.1"/>
</dbReference>
<evidence type="ECO:0000256" key="1">
    <source>
        <dbReference type="ARBA" id="ARBA00002254"/>
    </source>
</evidence>
<dbReference type="EMBL" id="AEIG01000100">
    <property type="protein sequence ID" value="EGG28511.1"/>
    <property type="molecule type" value="Genomic_DNA"/>
</dbReference>
<evidence type="ECO:0000256" key="5">
    <source>
        <dbReference type="ARBA" id="ARBA00022500"/>
    </source>
</evidence>
<dbReference type="GO" id="GO:0009425">
    <property type="term" value="C:bacterial-type flagellum basal body"/>
    <property type="evidence" value="ECO:0007669"/>
    <property type="project" value="InterPro"/>
</dbReference>
<dbReference type="GO" id="GO:0006935">
    <property type="term" value="P:chemotaxis"/>
    <property type="evidence" value="ECO:0007669"/>
    <property type="project" value="UniProtKB-KW"/>
</dbReference>
<protein>
    <recommendedName>
        <fullName evidence="10">Flagellar protein FliL</fullName>
    </recommendedName>
</protein>
<keyword evidence="8 10" id="KW-1133">Transmembrane helix</keyword>
<dbReference type="InterPro" id="IPR005503">
    <property type="entry name" value="FliL"/>
</dbReference>
<keyword evidence="12" id="KW-1185">Reference proteome</keyword>
<comment type="subcellular location">
    <subcellularLocation>
        <location evidence="10">Cell inner membrane</location>
    </subcellularLocation>
    <subcellularLocation>
        <location evidence="2">Cell membrane</location>
        <topology evidence="2">Single-pass membrane protein</topology>
    </subcellularLocation>
</comment>
<evidence type="ECO:0000256" key="8">
    <source>
        <dbReference type="ARBA" id="ARBA00022989"/>
    </source>
</evidence>
<comment type="similarity">
    <text evidence="3 10">Belongs to the FliL family.</text>
</comment>
<comment type="function">
    <text evidence="1 10">Controls the rotational direction of flagella during chemotaxis.</text>
</comment>
<feature type="transmembrane region" description="Helical" evidence="10">
    <location>
        <begin position="20"/>
        <end position="44"/>
    </location>
</feature>
<dbReference type="GO" id="GO:0005886">
    <property type="term" value="C:plasma membrane"/>
    <property type="evidence" value="ECO:0007669"/>
    <property type="project" value="UniProtKB-SubCell"/>
</dbReference>
<name>F3L597_9GAMM</name>
<evidence type="ECO:0000256" key="6">
    <source>
        <dbReference type="ARBA" id="ARBA00022692"/>
    </source>
</evidence>
<keyword evidence="5 10" id="KW-0145">Chemotaxis</keyword>
<dbReference type="STRING" id="2518989.IMCC3088_28"/>
<evidence type="ECO:0000313" key="11">
    <source>
        <dbReference type="EMBL" id="EGG28511.1"/>
    </source>
</evidence>
<dbReference type="AlphaFoldDB" id="F3L597"/>
<keyword evidence="11" id="KW-0966">Cell projection</keyword>
<evidence type="ECO:0000256" key="2">
    <source>
        <dbReference type="ARBA" id="ARBA00004162"/>
    </source>
</evidence>
<dbReference type="GO" id="GO:0071978">
    <property type="term" value="P:bacterial-type flagellum-dependent swarming motility"/>
    <property type="evidence" value="ECO:0007669"/>
    <property type="project" value="TreeGrafter"/>
</dbReference>
<evidence type="ECO:0000313" key="12">
    <source>
        <dbReference type="Proteomes" id="UP000005615"/>
    </source>
</evidence>
<dbReference type="PANTHER" id="PTHR35091">
    <property type="entry name" value="FLAGELLAR PROTEIN FLIL"/>
    <property type="match status" value="1"/>
</dbReference>
<comment type="caution">
    <text evidence="11">The sequence shown here is derived from an EMBL/GenBank/DDBJ whole genome shotgun (WGS) entry which is preliminary data.</text>
</comment>
<keyword evidence="11" id="KW-0969">Cilium</keyword>
<evidence type="ECO:0000256" key="7">
    <source>
        <dbReference type="ARBA" id="ARBA00022779"/>
    </source>
</evidence>
<sequence length="194" mass="22223">MADEDTDEVVKAKPPILRYVLIAFIFIFMMALSVGITAYFLGFFDAKQDEEIEKAVQQLEQEAEQARSRAEELARGPDKVSIDAPQLQRFKNSYLEIEAPLVANILNSRKVMQVKVAIMTHYDDRVIANMETHAFAVRSEMLDVLRKVSESELAKDDFRKKLAEDLKMATNSVLERYEDFGGVEEVFFTEFVVQ</sequence>
<evidence type="ECO:0000256" key="3">
    <source>
        <dbReference type="ARBA" id="ARBA00008281"/>
    </source>
</evidence>
<dbReference type="Pfam" id="PF03748">
    <property type="entry name" value="FliL"/>
    <property type="match status" value="1"/>
</dbReference>
<evidence type="ECO:0000256" key="9">
    <source>
        <dbReference type="ARBA" id="ARBA00023136"/>
    </source>
</evidence>
<evidence type="ECO:0000256" key="4">
    <source>
        <dbReference type="ARBA" id="ARBA00022475"/>
    </source>
</evidence>
<evidence type="ECO:0000256" key="10">
    <source>
        <dbReference type="RuleBase" id="RU364125"/>
    </source>
</evidence>
<keyword evidence="7 10" id="KW-0283">Flagellar rotation</keyword>
<dbReference type="PANTHER" id="PTHR35091:SF2">
    <property type="entry name" value="FLAGELLAR PROTEIN FLIL"/>
    <property type="match status" value="1"/>
</dbReference>
<keyword evidence="6 10" id="KW-0812">Transmembrane</keyword>
<dbReference type="Proteomes" id="UP000005615">
    <property type="component" value="Unassembled WGS sequence"/>
</dbReference>
<gene>
    <name evidence="11" type="ORF">IMCC3088_28</name>
</gene>
<keyword evidence="9 10" id="KW-0472">Membrane</keyword>